<feature type="domain" description="Transglutaminase-like" evidence="1">
    <location>
        <begin position="323"/>
        <end position="388"/>
    </location>
</feature>
<gene>
    <name evidence="2" type="ORF">C8N25_112108</name>
</gene>
<organism evidence="2 3">
    <name type="scientific">Algoriphagus antarcticus</name>
    <dbReference type="NCBI Taxonomy" id="238540"/>
    <lineage>
        <taxon>Bacteria</taxon>
        <taxon>Pseudomonadati</taxon>
        <taxon>Bacteroidota</taxon>
        <taxon>Cytophagia</taxon>
        <taxon>Cytophagales</taxon>
        <taxon>Cyclobacteriaceae</taxon>
        <taxon>Algoriphagus</taxon>
    </lineage>
</organism>
<dbReference type="SMART" id="SM00460">
    <property type="entry name" value="TGc"/>
    <property type="match status" value="1"/>
</dbReference>
<evidence type="ECO:0000259" key="1">
    <source>
        <dbReference type="SMART" id="SM00460"/>
    </source>
</evidence>
<keyword evidence="3" id="KW-1185">Reference proteome</keyword>
<protein>
    <submittedName>
        <fullName evidence="2">Transglutaminase superfamily protein</fullName>
    </submittedName>
</protein>
<dbReference type="InterPro" id="IPR038765">
    <property type="entry name" value="Papain-like_cys_pep_sf"/>
</dbReference>
<dbReference type="PANTHER" id="PTHR38339">
    <property type="entry name" value="TRANSGLUTAMINASE DOMAIN PROTEIN"/>
    <property type="match status" value="1"/>
</dbReference>
<dbReference type="Proteomes" id="UP000256405">
    <property type="component" value="Unassembled WGS sequence"/>
</dbReference>
<dbReference type="PROSITE" id="PS51257">
    <property type="entry name" value="PROKAR_LIPOPROTEIN"/>
    <property type="match status" value="1"/>
</dbReference>
<accession>A0A3E0DV51</accession>
<comment type="caution">
    <text evidence="2">The sequence shown here is derived from an EMBL/GenBank/DDBJ whole genome shotgun (WGS) entry which is preliminary data.</text>
</comment>
<name>A0A3E0DV51_9BACT</name>
<dbReference type="EMBL" id="QUNF01000012">
    <property type="protein sequence ID" value="REG86404.1"/>
    <property type="molecule type" value="Genomic_DNA"/>
</dbReference>
<dbReference type="InterPro" id="IPR002931">
    <property type="entry name" value="Transglutaminase-like"/>
</dbReference>
<proteinExistence type="predicted"/>
<dbReference type="Gene3D" id="3.10.620.30">
    <property type="match status" value="1"/>
</dbReference>
<dbReference type="Pfam" id="PF01841">
    <property type="entry name" value="Transglut_core"/>
    <property type="match status" value="1"/>
</dbReference>
<reference evidence="2 3" key="1">
    <citation type="submission" date="2018-08" db="EMBL/GenBank/DDBJ databases">
        <title>Genomic Encyclopedia of Archaeal and Bacterial Type Strains, Phase II (KMG-II): from individual species to whole genera.</title>
        <authorList>
            <person name="Goeker M."/>
        </authorList>
    </citation>
    <scope>NUCLEOTIDE SEQUENCE [LARGE SCALE GENOMIC DNA]</scope>
    <source>
        <strain evidence="2 3">DSM 15986</strain>
    </source>
</reference>
<evidence type="ECO:0000313" key="2">
    <source>
        <dbReference type="EMBL" id="REG86404.1"/>
    </source>
</evidence>
<dbReference type="SUPFAM" id="SSF54001">
    <property type="entry name" value="Cysteine proteinases"/>
    <property type="match status" value="1"/>
</dbReference>
<sequence>MKEKAKYSLIILIGVFFIFGCGQEPTTSETKEGESKVKSSTRVNIAEIEKGIKDFIAVQTEKNGGVFPVKDENHDLKMKLVRVHTEYLSNLGPKTHFACVDLVDESGDVYDVDFFMDGEPGAMGVTSTSVHKFNGKPYYSWKQNKEDKTWFKLPLEQSNNDLMGVVEGKDEFEFYYSAQLPQLDGPAKLWIPIAESDDFQEIELVSVEIPEGAKRIKEGNYGNTLLYLDLGPENSGEEINLTYAVKRREKGPYAAPEPDKSIYLASTKLMPTGGRFEEIAKEELGDKINDSHLIQARVLYDYIIDNMRYMKFGNYGNGDSNYACDSKTGNCTEFHSFFISLARSVNIPARFAIGASIPSDRNEGGIDGYHCWAEFYADGKWWPVDISEGNKYTALATYYFGRHPANRIELSRGRDLKINPGPEAGPINFLAYPYLEINGKEVKVNSRFSFQRKAKS</sequence>
<dbReference type="OrthoDB" id="9804872at2"/>
<dbReference type="RefSeq" id="WP_086541191.1">
    <property type="nucleotide sequence ID" value="NZ_MSSW01000019.1"/>
</dbReference>
<dbReference type="PANTHER" id="PTHR38339:SF1">
    <property type="entry name" value="TRANSGLUTAMINASE-LIKE DOMAIN-CONTAINING PROTEIN"/>
    <property type="match status" value="1"/>
</dbReference>
<evidence type="ECO:0000313" key="3">
    <source>
        <dbReference type="Proteomes" id="UP000256405"/>
    </source>
</evidence>
<dbReference type="AlphaFoldDB" id="A0A3E0DV51"/>